<dbReference type="Proteomes" id="UP000254150">
    <property type="component" value="Unassembled WGS sequence"/>
</dbReference>
<name>A0A380P0H5_STRGR</name>
<dbReference type="PROSITE" id="PS51257">
    <property type="entry name" value="PROKAR_LIPOPROTEIN"/>
    <property type="match status" value="1"/>
</dbReference>
<gene>
    <name evidence="1" type="ORF">NCTC7807_03254</name>
</gene>
<organism evidence="1 2">
    <name type="scientific">Streptomyces griseus</name>
    <dbReference type="NCBI Taxonomy" id="1911"/>
    <lineage>
        <taxon>Bacteria</taxon>
        <taxon>Bacillati</taxon>
        <taxon>Actinomycetota</taxon>
        <taxon>Actinomycetes</taxon>
        <taxon>Kitasatosporales</taxon>
        <taxon>Streptomycetaceae</taxon>
        <taxon>Streptomyces</taxon>
    </lineage>
</organism>
<proteinExistence type="predicted"/>
<evidence type="ECO:0008006" key="3">
    <source>
        <dbReference type="Google" id="ProtNLM"/>
    </source>
</evidence>
<reference evidence="1 2" key="1">
    <citation type="submission" date="2018-06" db="EMBL/GenBank/DDBJ databases">
        <authorList>
            <consortium name="Pathogen Informatics"/>
            <person name="Doyle S."/>
        </authorList>
    </citation>
    <scope>NUCLEOTIDE SEQUENCE [LARGE SCALE GENOMIC DNA]</scope>
    <source>
        <strain evidence="1 2">NCTC7807</strain>
    </source>
</reference>
<sequence>MSAKKVLVLFGAVTFGASVLVGCGEDGGPAGLR</sequence>
<protein>
    <recommendedName>
        <fullName evidence="3">Lipoprotein</fullName>
    </recommendedName>
</protein>
<dbReference type="AlphaFoldDB" id="A0A380P0H5"/>
<evidence type="ECO:0000313" key="2">
    <source>
        <dbReference type="Proteomes" id="UP000254150"/>
    </source>
</evidence>
<evidence type="ECO:0000313" key="1">
    <source>
        <dbReference type="EMBL" id="SUP57582.1"/>
    </source>
</evidence>
<accession>A0A380P0H5</accession>
<dbReference type="EMBL" id="UHID01000006">
    <property type="protein sequence ID" value="SUP57582.1"/>
    <property type="molecule type" value="Genomic_DNA"/>
</dbReference>